<dbReference type="InterPro" id="IPR006076">
    <property type="entry name" value="FAD-dep_OxRdtase"/>
</dbReference>
<keyword evidence="3" id="KW-1185">Reference proteome</keyword>
<organism evidence="2 3">
    <name type="scientific">Gonapodya prolifera (strain JEL478)</name>
    <name type="common">Monoblepharis prolifera</name>
    <dbReference type="NCBI Taxonomy" id="1344416"/>
    <lineage>
        <taxon>Eukaryota</taxon>
        <taxon>Fungi</taxon>
        <taxon>Fungi incertae sedis</taxon>
        <taxon>Chytridiomycota</taxon>
        <taxon>Chytridiomycota incertae sedis</taxon>
        <taxon>Monoblepharidomycetes</taxon>
        <taxon>Monoblepharidales</taxon>
        <taxon>Gonapodyaceae</taxon>
        <taxon>Gonapodya</taxon>
    </lineage>
</organism>
<proteinExistence type="predicted"/>
<dbReference type="GO" id="GO:0005737">
    <property type="term" value="C:cytoplasm"/>
    <property type="evidence" value="ECO:0007669"/>
    <property type="project" value="TreeGrafter"/>
</dbReference>
<dbReference type="OrthoDB" id="429143at2759"/>
<evidence type="ECO:0000313" key="2">
    <source>
        <dbReference type="EMBL" id="KXS13181.1"/>
    </source>
</evidence>
<dbReference type="PANTHER" id="PTHR13847">
    <property type="entry name" value="SARCOSINE DEHYDROGENASE-RELATED"/>
    <property type="match status" value="1"/>
</dbReference>
<protein>
    <submittedName>
        <fullName evidence="2">FAD dependent oxidoreductase</fullName>
    </submittedName>
</protein>
<evidence type="ECO:0000259" key="1">
    <source>
        <dbReference type="Pfam" id="PF01266"/>
    </source>
</evidence>
<reference evidence="2 3" key="1">
    <citation type="journal article" date="2015" name="Genome Biol. Evol.">
        <title>Phylogenomic analyses indicate that early fungi evolved digesting cell walls of algal ancestors of land plants.</title>
        <authorList>
            <person name="Chang Y."/>
            <person name="Wang S."/>
            <person name="Sekimoto S."/>
            <person name="Aerts A.L."/>
            <person name="Choi C."/>
            <person name="Clum A."/>
            <person name="LaButti K.M."/>
            <person name="Lindquist E.A."/>
            <person name="Yee Ngan C."/>
            <person name="Ohm R.A."/>
            <person name="Salamov A.A."/>
            <person name="Grigoriev I.V."/>
            <person name="Spatafora J.W."/>
            <person name="Berbee M.L."/>
        </authorList>
    </citation>
    <scope>NUCLEOTIDE SEQUENCE [LARGE SCALE GENOMIC DNA]</scope>
    <source>
        <strain evidence="2 3">JEL478</strain>
    </source>
</reference>
<dbReference type="Gene3D" id="3.30.9.10">
    <property type="entry name" value="D-Amino Acid Oxidase, subunit A, domain 2"/>
    <property type="match status" value="1"/>
</dbReference>
<accession>A0A139A8Q1</accession>
<dbReference type="STRING" id="1344416.A0A139A8Q1"/>
<gene>
    <name evidence="2" type="ORF">M427DRAFT_383616</name>
</gene>
<dbReference type="EMBL" id="KQ965781">
    <property type="protein sequence ID" value="KXS13181.1"/>
    <property type="molecule type" value="Genomic_DNA"/>
</dbReference>
<evidence type="ECO:0000313" key="3">
    <source>
        <dbReference type="Proteomes" id="UP000070544"/>
    </source>
</evidence>
<dbReference type="SUPFAM" id="SSF51905">
    <property type="entry name" value="FAD/NAD(P)-binding domain"/>
    <property type="match status" value="1"/>
</dbReference>
<sequence length="464" mass="50904">MHPQRNGGVSFWYSDMGGLPARRPSLATNRAADVAIIGGGYTGLWSAYYLKKLDPRLDIVVVEKEFAGFGASGRNGGWLTGSFAWNHEKYLATSSRDSVRSMVRALARTPGEVVAVCRREGINADIVETDELAVATNRAQLERVHKELQSRKAWDVDEDRVSVLDETQTRSRLNVAGALGALCIAGVARIQPAKLVTGLAKCVERLGVTIYESTEVRSFSKGRVVTTSPAGHAITAPKILRCTEGFTATLPGLRRDWLPLNSAQIITEPLPDTTWRDIGWAGNELMGDMANTYCYAQRTRDGRIAMGGRGVPYRFGSAIDSEGKADDETVRRLLATLHRHFPATRTARIDHAWCGVLGVPRDWCATVGWDAETGVGFAGGYVGVGVATSHLAGRTLADLVLGRDTELARLPWVNRKVRKWEPEPVRWVGVNGMYALYAEADRREHEGMERTSRLAEVGNWITGR</sequence>
<dbReference type="AlphaFoldDB" id="A0A139A8Q1"/>
<dbReference type="Proteomes" id="UP000070544">
    <property type="component" value="Unassembled WGS sequence"/>
</dbReference>
<name>A0A139A8Q1_GONPJ</name>
<dbReference type="PANTHER" id="PTHR13847:SF285">
    <property type="entry name" value="FAD DEPENDENT OXIDOREDUCTASE DOMAIN-CONTAINING PROTEIN"/>
    <property type="match status" value="1"/>
</dbReference>
<dbReference type="Pfam" id="PF01266">
    <property type="entry name" value="DAO"/>
    <property type="match status" value="1"/>
</dbReference>
<feature type="domain" description="FAD dependent oxidoreductase" evidence="1">
    <location>
        <begin position="33"/>
        <end position="399"/>
    </location>
</feature>
<dbReference type="InterPro" id="IPR036188">
    <property type="entry name" value="FAD/NAD-bd_sf"/>
</dbReference>
<dbReference type="Gene3D" id="3.50.50.60">
    <property type="entry name" value="FAD/NAD(P)-binding domain"/>
    <property type="match status" value="1"/>
</dbReference>